<dbReference type="SUPFAM" id="SSF52540">
    <property type="entry name" value="P-loop containing nucleoside triphosphate hydrolases"/>
    <property type="match status" value="1"/>
</dbReference>
<protein>
    <recommendedName>
        <fullName evidence="2">Nephrocystin 3-like N-terminal domain-containing protein</fullName>
    </recommendedName>
</protein>
<dbReference type="Proteomes" id="UP001215598">
    <property type="component" value="Unassembled WGS sequence"/>
</dbReference>
<evidence type="ECO:0000259" key="2">
    <source>
        <dbReference type="Pfam" id="PF24883"/>
    </source>
</evidence>
<dbReference type="Gene3D" id="3.40.50.300">
    <property type="entry name" value="P-loop containing nucleotide triphosphate hydrolases"/>
    <property type="match status" value="1"/>
</dbReference>
<gene>
    <name evidence="3" type="ORF">B0H16DRAFT_1694333</name>
</gene>
<dbReference type="InterPro" id="IPR027417">
    <property type="entry name" value="P-loop_NTPase"/>
</dbReference>
<feature type="domain" description="Nephrocystin 3-like N-terminal" evidence="2">
    <location>
        <begin position="424"/>
        <end position="524"/>
    </location>
</feature>
<accession>A0AAD7ICK9</accession>
<evidence type="ECO:0000313" key="3">
    <source>
        <dbReference type="EMBL" id="KAJ7740092.1"/>
    </source>
</evidence>
<organism evidence="3 4">
    <name type="scientific">Mycena metata</name>
    <dbReference type="NCBI Taxonomy" id="1033252"/>
    <lineage>
        <taxon>Eukaryota</taxon>
        <taxon>Fungi</taxon>
        <taxon>Dikarya</taxon>
        <taxon>Basidiomycota</taxon>
        <taxon>Agaricomycotina</taxon>
        <taxon>Agaricomycetes</taxon>
        <taxon>Agaricomycetidae</taxon>
        <taxon>Agaricales</taxon>
        <taxon>Marasmiineae</taxon>
        <taxon>Mycenaceae</taxon>
        <taxon>Mycena</taxon>
    </lineage>
</organism>
<name>A0AAD7ICK9_9AGAR</name>
<proteinExistence type="predicted"/>
<dbReference type="SUPFAM" id="SSF58100">
    <property type="entry name" value="Bacterial hemolysins"/>
    <property type="match status" value="1"/>
</dbReference>
<dbReference type="CDD" id="cd21037">
    <property type="entry name" value="MLKL_NTD"/>
    <property type="match status" value="1"/>
</dbReference>
<dbReference type="InterPro" id="IPR059179">
    <property type="entry name" value="MLKL-like_MCAfunc"/>
</dbReference>
<dbReference type="Pfam" id="PF24883">
    <property type="entry name" value="NPHP3_N"/>
    <property type="match status" value="1"/>
</dbReference>
<comment type="caution">
    <text evidence="3">The sequence shown here is derived from an EMBL/GenBank/DDBJ whole genome shotgun (WGS) entry which is preliminary data.</text>
</comment>
<sequence length="527" mass="58752">MVQISASNLLTHRIAAVFNVQNSRKTPQLRRGDIWYLLLPHKVHPIHPRRTSPAFPYWACDREGERTATIRRPSVPKYVAAAVEGQIGRCRVAAWLILISLPTDRYKLAPNRDGAGALRAEVRLDTDVYVRPPRHAAKWLTLLELILATPRVFLALSSPPHLLLHSSTLNAPPSALTSSTYSTLANGFTSSIYSTPTNGIQTQARPQEAQTGTKPLKAGIEGIVNGVIELEEMVLTMRGNKGDLVKLKKHLDALDAVDCSNVEGDLKQRVETLKKELHPIITDHNRLVKRTKMMGFVNSKEDKEVIQNIQNSIISCIQDFTFHCAISIEKLVADLTPQVQEIQKNVDTMTPQVQEIQRNVDTMTPQVQEIQRNVDSMAPQVDQVQQKAILADLKYIPAQYNAANTPDTCMKGTRVGILKDVLTHLTLTSFSEQIVMLSGSAGSGKSTIAKTVAQILAEENHILAASFFFSRHHAERRELNFLPTTLALQLADYSSGFRNCLVNLLHKDHARILFSDPKEQFQKLVID</sequence>
<keyword evidence="1" id="KW-0677">Repeat</keyword>
<reference evidence="3" key="1">
    <citation type="submission" date="2023-03" db="EMBL/GenBank/DDBJ databases">
        <title>Massive genome expansion in bonnet fungi (Mycena s.s.) driven by repeated elements and novel gene families across ecological guilds.</title>
        <authorList>
            <consortium name="Lawrence Berkeley National Laboratory"/>
            <person name="Harder C.B."/>
            <person name="Miyauchi S."/>
            <person name="Viragh M."/>
            <person name="Kuo A."/>
            <person name="Thoen E."/>
            <person name="Andreopoulos B."/>
            <person name="Lu D."/>
            <person name="Skrede I."/>
            <person name="Drula E."/>
            <person name="Henrissat B."/>
            <person name="Morin E."/>
            <person name="Kohler A."/>
            <person name="Barry K."/>
            <person name="LaButti K."/>
            <person name="Morin E."/>
            <person name="Salamov A."/>
            <person name="Lipzen A."/>
            <person name="Mereny Z."/>
            <person name="Hegedus B."/>
            <person name="Baldrian P."/>
            <person name="Stursova M."/>
            <person name="Weitz H."/>
            <person name="Taylor A."/>
            <person name="Grigoriev I.V."/>
            <person name="Nagy L.G."/>
            <person name="Martin F."/>
            <person name="Kauserud H."/>
        </authorList>
    </citation>
    <scope>NUCLEOTIDE SEQUENCE</scope>
    <source>
        <strain evidence="3">CBHHK182m</strain>
    </source>
</reference>
<dbReference type="InterPro" id="IPR056884">
    <property type="entry name" value="NPHP3-like_N"/>
</dbReference>
<dbReference type="EMBL" id="JARKIB010000104">
    <property type="protein sequence ID" value="KAJ7740092.1"/>
    <property type="molecule type" value="Genomic_DNA"/>
</dbReference>
<keyword evidence="4" id="KW-1185">Reference proteome</keyword>
<evidence type="ECO:0000256" key="1">
    <source>
        <dbReference type="ARBA" id="ARBA00022737"/>
    </source>
</evidence>
<feature type="non-terminal residue" evidence="3">
    <location>
        <position position="1"/>
    </location>
</feature>
<dbReference type="Gene3D" id="1.10.287.950">
    <property type="entry name" value="Methyl-accepting chemotaxis protein"/>
    <property type="match status" value="1"/>
</dbReference>
<evidence type="ECO:0000313" key="4">
    <source>
        <dbReference type="Proteomes" id="UP001215598"/>
    </source>
</evidence>
<dbReference type="AlphaFoldDB" id="A0AAD7ICK9"/>